<comment type="subcellular location">
    <subcellularLocation>
        <location evidence="2 11">Mitochondrion</location>
    </subcellularLocation>
</comment>
<evidence type="ECO:0000256" key="4">
    <source>
        <dbReference type="ARBA" id="ARBA00011690"/>
    </source>
</evidence>
<dbReference type="PANTHER" id="PTHR43757:SF16">
    <property type="entry name" value="AMINOMETHYLTRANSFERASE, MITOCHONDRIAL"/>
    <property type="match status" value="1"/>
</dbReference>
<dbReference type="InterPro" id="IPR006223">
    <property type="entry name" value="GcvT"/>
</dbReference>
<evidence type="ECO:0000256" key="3">
    <source>
        <dbReference type="ARBA" id="ARBA00008609"/>
    </source>
</evidence>
<dbReference type="PIRSF" id="PIRSF006487">
    <property type="entry name" value="GcvT"/>
    <property type="match status" value="1"/>
</dbReference>
<name>A0A813M464_9BILA</name>
<dbReference type="InterPro" id="IPR029043">
    <property type="entry name" value="GcvT/YgfZ_C"/>
</dbReference>
<dbReference type="SUPFAM" id="SSF103025">
    <property type="entry name" value="Folate-binding domain"/>
    <property type="match status" value="1"/>
</dbReference>
<dbReference type="EMBL" id="CAJNOC010000038">
    <property type="protein sequence ID" value="CAF0708932.1"/>
    <property type="molecule type" value="Genomic_DNA"/>
</dbReference>
<keyword evidence="7 11" id="KW-0809">Transit peptide</keyword>
<dbReference type="InterPro" id="IPR013977">
    <property type="entry name" value="GcvT_C"/>
</dbReference>
<dbReference type="InterPro" id="IPR027266">
    <property type="entry name" value="TrmE/GcvT-like"/>
</dbReference>
<dbReference type="InterPro" id="IPR006222">
    <property type="entry name" value="GCVT_N"/>
</dbReference>
<sequence length="414" mass="46369">MNANKYVNKLLKNLNTLSLNPIKCLATAATGQKTQPKKTCLYDFHLSHNGKIVDFAGWLMPVQYKDLSIQESHIHTRNKCSIFDVSHMMQTKVYGKDRYKYIESLIVSDIAGLKSDLGTLTVFTNSNGGIIDDLIVSNTSNNYLYIVSNAGCADKDFAHLKQTEQEFKSKGMDVTLEKIEDRGLLALQGPLMHQILQECVKFDLKKFPFMNTTESKVFDIENCRITRCGYTGEDGVEISVPINRTAELAERLLALQNGQVCKLAGLGARDTLRLEAGLCLYGNDIDDTTTPVEAGLAWTIHKRRRLERNFPGADIILNQLKEKPKKRRVGLKLLSNAGPSARQHMKIFDLNGESEIGEITSGCQSPLLKQNISMGYVSTNLAQPGTRVLVDIRKKKYEAEVVKLPFVPTNYYQI</sequence>
<keyword evidence="6 11" id="KW-0808">Transferase</keyword>
<evidence type="ECO:0000256" key="10">
    <source>
        <dbReference type="PIRSR" id="PIRSR006487-1"/>
    </source>
</evidence>
<dbReference type="SUPFAM" id="SSF101790">
    <property type="entry name" value="Aminomethyltransferase beta-barrel domain"/>
    <property type="match status" value="1"/>
</dbReference>
<dbReference type="FunFam" id="2.40.30.110:FF:000002">
    <property type="entry name" value="Aminomethyltransferase"/>
    <property type="match status" value="1"/>
</dbReference>
<comment type="catalytic activity">
    <reaction evidence="9 11">
        <text>N(6)-[(R)-S(8)-aminomethyldihydrolipoyl]-L-lysyl-[protein] + (6S)-5,6,7,8-tetrahydrofolate = N(6)-[(R)-dihydrolipoyl]-L-lysyl-[protein] + (6R)-5,10-methylene-5,6,7,8-tetrahydrofolate + NH4(+)</text>
        <dbReference type="Rhea" id="RHEA:16945"/>
        <dbReference type="Rhea" id="RHEA-COMP:10475"/>
        <dbReference type="Rhea" id="RHEA-COMP:10492"/>
        <dbReference type="ChEBI" id="CHEBI:15636"/>
        <dbReference type="ChEBI" id="CHEBI:28938"/>
        <dbReference type="ChEBI" id="CHEBI:57453"/>
        <dbReference type="ChEBI" id="CHEBI:83100"/>
        <dbReference type="ChEBI" id="CHEBI:83143"/>
        <dbReference type="EC" id="2.1.2.10"/>
    </reaction>
</comment>
<evidence type="ECO:0000313" key="15">
    <source>
        <dbReference type="Proteomes" id="UP000663879"/>
    </source>
</evidence>
<reference evidence="14" key="1">
    <citation type="submission" date="2021-02" db="EMBL/GenBank/DDBJ databases">
        <authorList>
            <person name="Nowell W R."/>
        </authorList>
    </citation>
    <scope>NUCLEOTIDE SEQUENCE</scope>
    <source>
        <strain evidence="14">Ploen Becks lab</strain>
    </source>
</reference>
<dbReference type="FunFam" id="4.10.1250.10:FF:000002">
    <property type="entry name" value="Aminomethyltransferase"/>
    <property type="match status" value="1"/>
</dbReference>
<dbReference type="InterPro" id="IPR028896">
    <property type="entry name" value="GcvT/YgfZ/DmdA"/>
</dbReference>
<comment type="function">
    <text evidence="1 11">The glycine cleavage system catalyzes the degradation of glycine.</text>
</comment>
<dbReference type="OrthoDB" id="10263536at2759"/>
<dbReference type="FunFam" id="3.30.70.1400:FF:000001">
    <property type="entry name" value="Aminomethyltransferase"/>
    <property type="match status" value="1"/>
</dbReference>
<evidence type="ECO:0000256" key="1">
    <source>
        <dbReference type="ARBA" id="ARBA00003631"/>
    </source>
</evidence>
<dbReference type="Gene3D" id="2.40.30.110">
    <property type="entry name" value="Aminomethyltransferase beta-barrel domains"/>
    <property type="match status" value="1"/>
</dbReference>
<comment type="caution">
    <text evidence="14">The sequence shown here is derived from an EMBL/GenBank/DDBJ whole genome shotgun (WGS) entry which is preliminary data.</text>
</comment>
<dbReference type="Pfam" id="PF01571">
    <property type="entry name" value="GCV_T"/>
    <property type="match status" value="1"/>
</dbReference>
<dbReference type="PANTHER" id="PTHR43757">
    <property type="entry name" value="AMINOMETHYLTRANSFERASE"/>
    <property type="match status" value="1"/>
</dbReference>
<evidence type="ECO:0000256" key="9">
    <source>
        <dbReference type="ARBA" id="ARBA00047665"/>
    </source>
</evidence>
<dbReference type="NCBIfam" id="TIGR00528">
    <property type="entry name" value="gcvT"/>
    <property type="match status" value="1"/>
</dbReference>
<dbReference type="GO" id="GO:0004047">
    <property type="term" value="F:aminomethyltransferase activity"/>
    <property type="evidence" value="ECO:0007669"/>
    <property type="project" value="UniProtKB-EC"/>
</dbReference>
<accession>A0A813M464</accession>
<dbReference type="GO" id="GO:0005960">
    <property type="term" value="C:glycine cleavage complex"/>
    <property type="evidence" value="ECO:0007669"/>
    <property type="project" value="InterPro"/>
</dbReference>
<protein>
    <recommendedName>
        <fullName evidence="11">Aminomethyltransferase</fullName>
        <ecNumber evidence="11">2.1.2.10</ecNumber>
    </recommendedName>
    <alternativeName>
        <fullName evidence="11">Glycine cleavage system T protein</fullName>
    </alternativeName>
</protein>
<dbReference type="Pfam" id="PF08669">
    <property type="entry name" value="GCV_T_C"/>
    <property type="match status" value="1"/>
</dbReference>
<dbReference type="GO" id="GO:0006546">
    <property type="term" value="P:glycine catabolic process"/>
    <property type="evidence" value="ECO:0007669"/>
    <property type="project" value="InterPro"/>
</dbReference>
<dbReference type="NCBIfam" id="NF001567">
    <property type="entry name" value="PRK00389.1"/>
    <property type="match status" value="1"/>
</dbReference>
<evidence type="ECO:0000256" key="11">
    <source>
        <dbReference type="RuleBase" id="RU003981"/>
    </source>
</evidence>
<keyword evidence="15" id="KW-1185">Reference proteome</keyword>
<feature type="domain" description="GCVT N-terminal" evidence="12">
    <location>
        <begin position="41"/>
        <end position="302"/>
    </location>
</feature>
<comment type="similarity">
    <text evidence="3 11">Belongs to the GcvT family.</text>
</comment>
<dbReference type="GO" id="GO:0008483">
    <property type="term" value="F:transaminase activity"/>
    <property type="evidence" value="ECO:0007669"/>
    <property type="project" value="UniProtKB-KW"/>
</dbReference>
<dbReference type="Gene3D" id="3.30.70.1400">
    <property type="entry name" value="Aminomethyltransferase beta-barrel domains"/>
    <property type="match status" value="1"/>
</dbReference>
<evidence type="ECO:0000313" key="14">
    <source>
        <dbReference type="EMBL" id="CAF0708932.1"/>
    </source>
</evidence>
<comment type="subunit">
    <text evidence="4 11">The glycine cleavage system is composed of four proteins: P, T, L and H.</text>
</comment>
<dbReference type="GO" id="GO:0005739">
    <property type="term" value="C:mitochondrion"/>
    <property type="evidence" value="ECO:0007669"/>
    <property type="project" value="UniProtKB-SubCell"/>
</dbReference>
<dbReference type="Proteomes" id="UP000663879">
    <property type="component" value="Unassembled WGS sequence"/>
</dbReference>
<evidence type="ECO:0000259" key="13">
    <source>
        <dbReference type="Pfam" id="PF08669"/>
    </source>
</evidence>
<evidence type="ECO:0000256" key="2">
    <source>
        <dbReference type="ARBA" id="ARBA00004173"/>
    </source>
</evidence>
<organism evidence="14 15">
    <name type="scientific">Brachionus calyciflorus</name>
    <dbReference type="NCBI Taxonomy" id="104777"/>
    <lineage>
        <taxon>Eukaryota</taxon>
        <taxon>Metazoa</taxon>
        <taxon>Spiralia</taxon>
        <taxon>Gnathifera</taxon>
        <taxon>Rotifera</taxon>
        <taxon>Eurotatoria</taxon>
        <taxon>Monogononta</taxon>
        <taxon>Pseudotrocha</taxon>
        <taxon>Ploima</taxon>
        <taxon>Brachionidae</taxon>
        <taxon>Brachionus</taxon>
    </lineage>
</organism>
<dbReference type="EC" id="2.1.2.10" evidence="11"/>
<proteinExistence type="inferred from homology"/>
<dbReference type="AlphaFoldDB" id="A0A813M464"/>
<evidence type="ECO:0000256" key="8">
    <source>
        <dbReference type="ARBA" id="ARBA00023128"/>
    </source>
</evidence>
<evidence type="ECO:0000256" key="5">
    <source>
        <dbReference type="ARBA" id="ARBA00022576"/>
    </source>
</evidence>
<feature type="binding site" evidence="10">
    <location>
        <position position="237"/>
    </location>
    <ligand>
        <name>substrate</name>
    </ligand>
</feature>
<dbReference type="Gene3D" id="3.30.1360.120">
    <property type="entry name" value="Probable tRNA modification gtpase trme, domain 1"/>
    <property type="match status" value="1"/>
</dbReference>
<evidence type="ECO:0000256" key="6">
    <source>
        <dbReference type="ARBA" id="ARBA00022679"/>
    </source>
</evidence>
<keyword evidence="5 11" id="KW-0032">Aminotransferase</keyword>
<dbReference type="Gene3D" id="4.10.1250.10">
    <property type="entry name" value="Aminomethyltransferase fragment"/>
    <property type="match status" value="1"/>
</dbReference>
<gene>
    <name evidence="14" type="ORF">OXX778_LOCUS709</name>
</gene>
<evidence type="ECO:0000256" key="7">
    <source>
        <dbReference type="ARBA" id="ARBA00022946"/>
    </source>
</evidence>
<evidence type="ECO:0000259" key="12">
    <source>
        <dbReference type="Pfam" id="PF01571"/>
    </source>
</evidence>
<feature type="domain" description="Aminomethyltransferase C-terminal" evidence="13">
    <location>
        <begin position="326"/>
        <end position="407"/>
    </location>
</feature>
<keyword evidence="8 11" id="KW-0496">Mitochondrion</keyword>